<dbReference type="Proteomes" id="UP000320496">
    <property type="component" value="Chromosome"/>
</dbReference>
<feature type="region of interest" description="Disordered" evidence="14">
    <location>
        <begin position="1"/>
        <end position="25"/>
    </location>
</feature>
<keyword evidence="7 13" id="KW-1005">Bacterial flagellum biogenesis</keyword>
<keyword evidence="10 13" id="KW-0472">Membrane</keyword>
<dbReference type="Pfam" id="PF01312">
    <property type="entry name" value="Bac_export_2"/>
    <property type="match status" value="1"/>
</dbReference>
<dbReference type="GO" id="GO:0005886">
    <property type="term" value="C:plasma membrane"/>
    <property type="evidence" value="ECO:0007669"/>
    <property type="project" value="UniProtKB-SubCell"/>
</dbReference>
<evidence type="ECO:0000256" key="8">
    <source>
        <dbReference type="ARBA" id="ARBA00022927"/>
    </source>
</evidence>
<dbReference type="GO" id="GO:0009306">
    <property type="term" value="P:protein secretion"/>
    <property type="evidence" value="ECO:0007669"/>
    <property type="project" value="InterPro"/>
</dbReference>
<dbReference type="InterPro" id="IPR006136">
    <property type="entry name" value="FlhB"/>
</dbReference>
<feature type="transmembrane region" description="Helical" evidence="13">
    <location>
        <begin position="27"/>
        <end position="48"/>
    </location>
</feature>
<evidence type="ECO:0000256" key="1">
    <source>
        <dbReference type="ARBA" id="ARBA00004651"/>
    </source>
</evidence>
<keyword evidence="4 13" id="KW-0813">Transport</keyword>
<dbReference type="Gene3D" id="6.10.250.2080">
    <property type="match status" value="1"/>
</dbReference>
<comment type="function">
    <text evidence="12 13">Required for formation of the rod structure in the basal body of the flagellar apparatus. Together with FliI and FliH, may constitute the export apparatus of flagellin.</text>
</comment>
<evidence type="ECO:0000256" key="2">
    <source>
        <dbReference type="ARBA" id="ARBA00010690"/>
    </source>
</evidence>
<keyword evidence="15" id="KW-0969">Cilium</keyword>
<keyword evidence="6 13" id="KW-0812">Transmembrane</keyword>
<evidence type="ECO:0000256" key="12">
    <source>
        <dbReference type="ARBA" id="ARBA00025078"/>
    </source>
</evidence>
<keyword evidence="16" id="KW-1185">Reference proteome</keyword>
<dbReference type="AlphaFoldDB" id="A0A517ZCR0"/>
<accession>A0A517ZCR0</accession>
<dbReference type="PRINTS" id="PR00950">
    <property type="entry name" value="TYPE3IMSPROT"/>
</dbReference>
<evidence type="ECO:0000256" key="5">
    <source>
        <dbReference type="ARBA" id="ARBA00022475"/>
    </source>
</evidence>
<dbReference type="InterPro" id="IPR006135">
    <property type="entry name" value="T3SS_substrate_exporter"/>
</dbReference>
<evidence type="ECO:0000256" key="3">
    <source>
        <dbReference type="ARBA" id="ARBA00021622"/>
    </source>
</evidence>
<evidence type="ECO:0000313" key="15">
    <source>
        <dbReference type="EMBL" id="QDU40245.1"/>
    </source>
</evidence>
<evidence type="ECO:0000256" key="13">
    <source>
        <dbReference type="RuleBase" id="RU364091"/>
    </source>
</evidence>
<keyword evidence="5 13" id="KW-1003">Cell membrane</keyword>
<dbReference type="EMBL" id="CP036275">
    <property type="protein sequence ID" value="QDU40245.1"/>
    <property type="molecule type" value="Genomic_DNA"/>
</dbReference>
<dbReference type="Gene3D" id="3.40.1690.10">
    <property type="entry name" value="secretion proteins EscU"/>
    <property type="match status" value="1"/>
</dbReference>
<comment type="similarity">
    <text evidence="2 13">Belongs to the type III secretion exporter family.</text>
</comment>
<organism evidence="15 16">
    <name type="scientific">Maioricimonas rarisocia</name>
    <dbReference type="NCBI Taxonomy" id="2528026"/>
    <lineage>
        <taxon>Bacteria</taxon>
        <taxon>Pseudomonadati</taxon>
        <taxon>Planctomycetota</taxon>
        <taxon>Planctomycetia</taxon>
        <taxon>Planctomycetales</taxon>
        <taxon>Planctomycetaceae</taxon>
        <taxon>Maioricimonas</taxon>
    </lineage>
</organism>
<name>A0A517ZCR0_9PLAN</name>
<dbReference type="NCBIfam" id="TIGR00328">
    <property type="entry name" value="flhB"/>
    <property type="match status" value="1"/>
</dbReference>
<evidence type="ECO:0000256" key="10">
    <source>
        <dbReference type="ARBA" id="ARBA00023136"/>
    </source>
</evidence>
<feature type="region of interest" description="Disordered" evidence="14">
    <location>
        <begin position="224"/>
        <end position="243"/>
    </location>
</feature>
<dbReference type="SUPFAM" id="SSF160544">
    <property type="entry name" value="EscU C-terminal domain-like"/>
    <property type="match status" value="1"/>
</dbReference>
<protein>
    <recommendedName>
        <fullName evidence="3 13">Flagellar biosynthetic protein FlhB</fullName>
    </recommendedName>
</protein>
<dbReference type="RefSeq" id="WP_145371414.1">
    <property type="nucleotide sequence ID" value="NZ_CP036275.1"/>
</dbReference>
<dbReference type="FunFam" id="3.40.1690.10:FF:000001">
    <property type="entry name" value="Flagellar biosynthetic protein FlhB"/>
    <property type="match status" value="1"/>
</dbReference>
<evidence type="ECO:0000256" key="14">
    <source>
        <dbReference type="SAM" id="MobiDB-lite"/>
    </source>
</evidence>
<feature type="transmembrane region" description="Helical" evidence="13">
    <location>
        <begin position="89"/>
        <end position="118"/>
    </location>
</feature>
<keyword evidence="15" id="KW-0282">Flagellum</keyword>
<dbReference type="InterPro" id="IPR029025">
    <property type="entry name" value="T3SS_substrate_exporter_C"/>
</dbReference>
<evidence type="ECO:0000256" key="11">
    <source>
        <dbReference type="ARBA" id="ARBA00023225"/>
    </source>
</evidence>
<dbReference type="PANTHER" id="PTHR30531">
    <property type="entry name" value="FLAGELLAR BIOSYNTHETIC PROTEIN FLHB"/>
    <property type="match status" value="1"/>
</dbReference>
<feature type="compositionally biased region" description="Basic and acidic residues" evidence="14">
    <location>
        <begin position="224"/>
        <end position="235"/>
    </location>
</feature>
<dbReference type="KEGG" id="mri:Mal4_46010"/>
<feature type="transmembrane region" description="Helical" evidence="13">
    <location>
        <begin position="185"/>
        <end position="211"/>
    </location>
</feature>
<dbReference type="OrthoDB" id="9807950at2"/>
<evidence type="ECO:0000256" key="6">
    <source>
        <dbReference type="ARBA" id="ARBA00022692"/>
    </source>
</evidence>
<keyword evidence="9 13" id="KW-1133">Transmembrane helix</keyword>
<dbReference type="PANTHER" id="PTHR30531:SF12">
    <property type="entry name" value="FLAGELLAR BIOSYNTHETIC PROTEIN FLHB"/>
    <property type="match status" value="1"/>
</dbReference>
<proteinExistence type="inferred from homology"/>
<sequence length="354" mass="38829">MADEFDPNKTEAPTPRRREESRKEGRVVYSPDVSAAVLIFAGALALTMTGPRFGRSLLAVLRDGLHGIGRTDWGTAETLMSSRWVFGHSVGICGGLILGLMALGLLVGLLQAGFLFTLKPLAVNFGKLDPVNGMSKLFSLDSLMRGGLSVLKVSGCMLAAGWILAANWNALRAGSRGSLLDGVSAAWDLATTLLLVISGALLALAVIDYVFRWIRHEQRLKMTREEVKDEQKQDTGDPQVRSRLRKLQKEAASRRSLRDVPDATVVVTNPTHYAVALKYESGRTSAPVVVAKGTDMMARRIRTIAEENGVPVLERKPLARALFKFVDVGQEIPFEFYRAIAELLAQVYRIKKRL</sequence>
<comment type="subcellular location">
    <subcellularLocation>
        <location evidence="1">Cell membrane</location>
        <topology evidence="1">Multi-pass membrane protein</topology>
    </subcellularLocation>
</comment>
<evidence type="ECO:0000313" key="16">
    <source>
        <dbReference type="Proteomes" id="UP000320496"/>
    </source>
</evidence>
<keyword evidence="11 13" id="KW-1006">Bacterial flagellum protein export</keyword>
<feature type="transmembrane region" description="Helical" evidence="13">
    <location>
        <begin position="143"/>
        <end position="165"/>
    </location>
</feature>
<evidence type="ECO:0000256" key="4">
    <source>
        <dbReference type="ARBA" id="ARBA00022448"/>
    </source>
</evidence>
<dbReference type="GO" id="GO:0044780">
    <property type="term" value="P:bacterial-type flagellum assembly"/>
    <property type="evidence" value="ECO:0007669"/>
    <property type="project" value="InterPro"/>
</dbReference>
<evidence type="ECO:0000256" key="7">
    <source>
        <dbReference type="ARBA" id="ARBA00022795"/>
    </source>
</evidence>
<reference evidence="15 16" key="1">
    <citation type="submission" date="2019-02" db="EMBL/GenBank/DDBJ databases">
        <title>Deep-cultivation of Planctomycetes and their phenomic and genomic characterization uncovers novel biology.</title>
        <authorList>
            <person name="Wiegand S."/>
            <person name="Jogler M."/>
            <person name="Boedeker C."/>
            <person name="Pinto D."/>
            <person name="Vollmers J."/>
            <person name="Rivas-Marin E."/>
            <person name="Kohn T."/>
            <person name="Peeters S.H."/>
            <person name="Heuer A."/>
            <person name="Rast P."/>
            <person name="Oberbeckmann S."/>
            <person name="Bunk B."/>
            <person name="Jeske O."/>
            <person name="Meyerdierks A."/>
            <person name="Storesund J.E."/>
            <person name="Kallscheuer N."/>
            <person name="Luecker S."/>
            <person name="Lage O.M."/>
            <person name="Pohl T."/>
            <person name="Merkel B.J."/>
            <person name="Hornburger P."/>
            <person name="Mueller R.-W."/>
            <person name="Bruemmer F."/>
            <person name="Labrenz M."/>
            <person name="Spormann A.M."/>
            <person name="Op den Camp H."/>
            <person name="Overmann J."/>
            <person name="Amann R."/>
            <person name="Jetten M.S.M."/>
            <person name="Mascher T."/>
            <person name="Medema M.H."/>
            <person name="Devos D.P."/>
            <person name="Kaster A.-K."/>
            <person name="Ovreas L."/>
            <person name="Rohde M."/>
            <person name="Galperin M.Y."/>
            <person name="Jogler C."/>
        </authorList>
    </citation>
    <scope>NUCLEOTIDE SEQUENCE [LARGE SCALE GENOMIC DNA]</scope>
    <source>
        <strain evidence="15 16">Mal4</strain>
    </source>
</reference>
<keyword evidence="8 13" id="KW-0653">Protein transport</keyword>
<evidence type="ECO:0000256" key="9">
    <source>
        <dbReference type="ARBA" id="ARBA00022989"/>
    </source>
</evidence>
<keyword evidence="15" id="KW-0966">Cell projection</keyword>
<gene>
    <name evidence="15" type="primary">flhB_1</name>
    <name evidence="13" type="synonym">flhB</name>
    <name evidence="15" type="ORF">Mal4_46010</name>
</gene>